<keyword evidence="2" id="KW-1185">Reference proteome</keyword>
<gene>
    <name evidence="1" type="ORF">WKI58_13685</name>
</gene>
<accession>A0ACC6QGN2</accession>
<evidence type="ECO:0000313" key="1">
    <source>
        <dbReference type="EMBL" id="MEJ8657563.1"/>
    </source>
</evidence>
<name>A0ACC6QGN2_9ACTN</name>
<comment type="caution">
    <text evidence="1">The sequence shown here is derived from an EMBL/GenBank/DDBJ whole genome shotgun (WGS) entry which is preliminary data.</text>
</comment>
<proteinExistence type="predicted"/>
<protein>
    <submittedName>
        <fullName evidence="1">Uncharacterized protein</fullName>
    </submittedName>
</protein>
<dbReference type="Proteomes" id="UP001375539">
    <property type="component" value="Unassembled WGS sequence"/>
</dbReference>
<evidence type="ECO:0000313" key="2">
    <source>
        <dbReference type="Proteomes" id="UP001375539"/>
    </source>
</evidence>
<dbReference type="EMBL" id="JBBKAI010000002">
    <property type="protein sequence ID" value="MEJ8657563.1"/>
    <property type="molecule type" value="Genomic_DNA"/>
</dbReference>
<reference evidence="1" key="1">
    <citation type="submission" date="2024-03" db="EMBL/GenBank/DDBJ databases">
        <title>Novel Streptomyces species of biotechnological and ecological value are a feature of Machair soil.</title>
        <authorList>
            <person name="Prole J.R."/>
            <person name="Goodfellow M."/>
            <person name="Allenby N."/>
            <person name="Ward A.C."/>
        </authorList>
    </citation>
    <scope>NUCLEOTIDE SEQUENCE</scope>
    <source>
        <strain evidence="1">MS1.AVA.4</strain>
    </source>
</reference>
<sequence>MPRPTAAQLAYGSATVVISTVAMLLLSRTTTGIGVAVIGVAALALGLLVAVTVPAPAKAGTTARAARTVQVNRTAALADHALPGDTPAGSSARLPVAHAGAEPRVGQHSLRR</sequence>
<organism evidence="1 2">
    <name type="scientific">Streptomyces pratisoli</name>
    <dbReference type="NCBI Taxonomy" id="3139917"/>
    <lineage>
        <taxon>Bacteria</taxon>
        <taxon>Bacillati</taxon>
        <taxon>Actinomycetota</taxon>
        <taxon>Actinomycetes</taxon>
        <taxon>Kitasatosporales</taxon>
        <taxon>Streptomycetaceae</taxon>
        <taxon>Streptomyces</taxon>
    </lineage>
</organism>